<name>A0A1T2L3Y5_9GAMM</name>
<dbReference type="InterPro" id="IPR011010">
    <property type="entry name" value="DNA_brk_join_enz"/>
</dbReference>
<keyword evidence="1" id="KW-0233">DNA recombination</keyword>
<organism evidence="2 3">
    <name type="scientific">Solemya pervernicosa gill symbiont</name>
    <dbReference type="NCBI Taxonomy" id="642797"/>
    <lineage>
        <taxon>Bacteria</taxon>
        <taxon>Pseudomonadati</taxon>
        <taxon>Pseudomonadota</taxon>
        <taxon>Gammaproteobacteria</taxon>
        <taxon>sulfur-oxidizing symbionts</taxon>
    </lineage>
</organism>
<sequence length="561" mass="63247">MPFSKAYLLYSQTLNPAKTFNEMKAIRSIEKVMMRADDGVDVLNINSVVLDQAAQEIRESYSSQAAYHGGAHLEKLQKFLVDKKIIKPFTWLNPIKRGEDTVEKVGKKGAEHRNKKLPDENALLALAEIFAIGKERLSPRDLFTTSAVAILLTAPARASELFYLKADCLHEDVDRHGNKALGIKWYSGKGYGHEVEWVPSAMESTVREAVNRLKNLSKSARKFAKSLEQRSVGDGVVEGITGFPFVQYKTGDDVSVKWSEGLFTLFQNQLHTKKGTNEQKLWMPNINTLNEDLAPTKKKKRGTNELADVKSVFERSDYSSYKMTTHQIRHLLTTIAKVNGMETELLTKWAGRANEKHNRVYNHTLPEQYNKQLSVITGNDKASNENLPVIEILKPETIQEINTNASLTAHQTEFGACIHDYIISPCSKHRNCVTCAEQVCIKGDEVKLERLKKRLASEQLLLESDKAAMDDGSIGADRHYNKRLETIKICSELIDRLTDDSLPDGTLIKLSSEVEMSHLDKALDINNRKRLPKIEKKRQTGVQTLNRPPHALAKLKMLRGS</sequence>
<proteinExistence type="predicted"/>
<dbReference type="SUPFAM" id="SSF56349">
    <property type="entry name" value="DNA breaking-rejoining enzymes"/>
    <property type="match status" value="1"/>
</dbReference>
<dbReference type="EMBL" id="MPRL01000041">
    <property type="protein sequence ID" value="OOZ39817.1"/>
    <property type="molecule type" value="Genomic_DNA"/>
</dbReference>
<gene>
    <name evidence="2" type="ORF">BOW53_10215</name>
</gene>
<protein>
    <recommendedName>
        <fullName evidence="4">Integrase</fullName>
    </recommendedName>
</protein>
<keyword evidence="3" id="KW-1185">Reference proteome</keyword>
<reference evidence="2 3" key="1">
    <citation type="submission" date="2016-11" db="EMBL/GenBank/DDBJ databases">
        <title>Mixed transmission modes and dynamic genome evolution in an obligate animal-bacterial symbiosis.</title>
        <authorList>
            <person name="Russell S.L."/>
            <person name="Corbett-Detig R.B."/>
            <person name="Cavanaugh C.M."/>
        </authorList>
    </citation>
    <scope>NUCLEOTIDE SEQUENCE [LARGE SCALE GENOMIC DNA]</scope>
    <source>
        <strain evidence="2">Sveles-Q1</strain>
    </source>
</reference>
<evidence type="ECO:0000313" key="2">
    <source>
        <dbReference type="EMBL" id="OOZ39817.1"/>
    </source>
</evidence>
<dbReference type="GO" id="GO:0006310">
    <property type="term" value="P:DNA recombination"/>
    <property type="evidence" value="ECO:0007669"/>
    <property type="project" value="UniProtKB-KW"/>
</dbReference>
<evidence type="ECO:0000313" key="3">
    <source>
        <dbReference type="Proteomes" id="UP000191110"/>
    </source>
</evidence>
<dbReference type="Gene3D" id="1.10.443.10">
    <property type="entry name" value="Intergrase catalytic core"/>
    <property type="match status" value="1"/>
</dbReference>
<dbReference type="AlphaFoldDB" id="A0A1T2L3Y5"/>
<dbReference type="GO" id="GO:0015074">
    <property type="term" value="P:DNA integration"/>
    <property type="evidence" value="ECO:0007669"/>
    <property type="project" value="InterPro"/>
</dbReference>
<accession>A0A1T2L3Y5</accession>
<dbReference type="Proteomes" id="UP000191110">
    <property type="component" value="Unassembled WGS sequence"/>
</dbReference>
<evidence type="ECO:0000256" key="1">
    <source>
        <dbReference type="ARBA" id="ARBA00023172"/>
    </source>
</evidence>
<dbReference type="InterPro" id="IPR013762">
    <property type="entry name" value="Integrase-like_cat_sf"/>
</dbReference>
<comment type="caution">
    <text evidence="2">The sequence shown here is derived from an EMBL/GenBank/DDBJ whole genome shotgun (WGS) entry which is preliminary data.</text>
</comment>
<dbReference type="GO" id="GO:0003677">
    <property type="term" value="F:DNA binding"/>
    <property type="evidence" value="ECO:0007669"/>
    <property type="project" value="InterPro"/>
</dbReference>
<evidence type="ECO:0008006" key="4">
    <source>
        <dbReference type="Google" id="ProtNLM"/>
    </source>
</evidence>